<feature type="region of interest" description="Disordered" evidence="2">
    <location>
        <begin position="140"/>
        <end position="234"/>
    </location>
</feature>
<feature type="compositionally biased region" description="Basic and acidic residues" evidence="2">
    <location>
        <begin position="148"/>
        <end position="159"/>
    </location>
</feature>
<keyword evidence="1" id="KW-0479">Metal-binding</keyword>
<dbReference type="InterPro" id="IPR001841">
    <property type="entry name" value="Znf_RING"/>
</dbReference>
<keyword evidence="5" id="KW-1185">Reference proteome</keyword>
<protein>
    <recommendedName>
        <fullName evidence="3">RING-type domain-containing protein</fullName>
    </recommendedName>
</protein>
<proteinExistence type="predicted"/>
<name>A0A6A5Z2P9_9PLEO</name>
<dbReference type="EMBL" id="ML977330">
    <property type="protein sequence ID" value="KAF2112601.1"/>
    <property type="molecule type" value="Genomic_DNA"/>
</dbReference>
<dbReference type="PANTHER" id="PTHR14879">
    <property type="entry name" value="CASPASE REGULATOR, RING FINGER DOMAIN-CONTAINING"/>
    <property type="match status" value="1"/>
</dbReference>
<feature type="domain" description="RING-type" evidence="3">
    <location>
        <begin position="417"/>
        <end position="465"/>
    </location>
</feature>
<evidence type="ECO:0000313" key="5">
    <source>
        <dbReference type="Proteomes" id="UP000799770"/>
    </source>
</evidence>
<sequence>MGTLTADCPRLDSHCPHKLATSCRLTSTPNCCACADERPHSQTYRVYIDGVGFVQRGTRWQSYCWFCKEFWNNRIASTYPALETSQTQVPQIPNQAEFLERWLEFHQGYRTVKRADGTEERRTVIGEPLKEVSPGFLPRTLHQLRVRRPNDHTRPENRFRRARLPGEDEVPQGQEPQQSLEDALDRLLAEGSDDESDPRDAGRASQDSTAEASMPARTGATDLSRAPTRSERRLQRARERFQRVFGSREEVQQDDYQSPISSMFNRATDRYRRAEERRASGTTSAPSLDGLNERERQVIEQDILWGVMQDSPENYVQGLSERLSQEEISPYPDLLTLSTTYRIASTLSTSAPPSDDRRSHPLADYIYDAAAYNSSLRSELSLLRRRNMPPVPTATLDSQPNRPDAIPEEEMTKKVQCQVCYSQIADIAVLPCGHMVMCEWCADVVIPVKDGQHIPIGPRKCPMCRKQVKQRFKIHF</sequence>
<dbReference type="SMART" id="SM00184">
    <property type="entry name" value="RING"/>
    <property type="match status" value="1"/>
</dbReference>
<keyword evidence="1" id="KW-0862">Zinc</keyword>
<dbReference type="Proteomes" id="UP000799770">
    <property type="component" value="Unassembled WGS sequence"/>
</dbReference>
<dbReference type="PROSITE" id="PS50089">
    <property type="entry name" value="ZF_RING_2"/>
    <property type="match status" value="1"/>
</dbReference>
<evidence type="ECO:0000256" key="1">
    <source>
        <dbReference type="PROSITE-ProRule" id="PRU00175"/>
    </source>
</evidence>
<evidence type="ECO:0000256" key="2">
    <source>
        <dbReference type="SAM" id="MobiDB-lite"/>
    </source>
</evidence>
<evidence type="ECO:0000313" key="4">
    <source>
        <dbReference type="EMBL" id="KAF2112601.1"/>
    </source>
</evidence>
<dbReference type="OrthoDB" id="1711136at2759"/>
<accession>A0A6A5Z2P9</accession>
<organism evidence="4 5">
    <name type="scientific">Lophiotrema nucula</name>
    <dbReference type="NCBI Taxonomy" id="690887"/>
    <lineage>
        <taxon>Eukaryota</taxon>
        <taxon>Fungi</taxon>
        <taxon>Dikarya</taxon>
        <taxon>Ascomycota</taxon>
        <taxon>Pezizomycotina</taxon>
        <taxon>Dothideomycetes</taxon>
        <taxon>Pleosporomycetidae</taxon>
        <taxon>Pleosporales</taxon>
        <taxon>Lophiotremataceae</taxon>
        <taxon>Lophiotrema</taxon>
    </lineage>
</organism>
<dbReference type="SUPFAM" id="SSF57850">
    <property type="entry name" value="RING/U-box"/>
    <property type="match status" value="1"/>
</dbReference>
<dbReference type="InterPro" id="IPR013083">
    <property type="entry name" value="Znf_RING/FYVE/PHD"/>
</dbReference>
<dbReference type="PANTHER" id="PTHR14879:SF5">
    <property type="entry name" value="RING-TYPE DOMAIN-CONTAINING PROTEIN"/>
    <property type="match status" value="1"/>
</dbReference>
<dbReference type="Gene3D" id="3.30.40.10">
    <property type="entry name" value="Zinc/RING finger domain, C3HC4 (zinc finger)"/>
    <property type="match status" value="1"/>
</dbReference>
<reference evidence="4" key="1">
    <citation type="journal article" date="2020" name="Stud. Mycol.">
        <title>101 Dothideomycetes genomes: a test case for predicting lifestyles and emergence of pathogens.</title>
        <authorList>
            <person name="Haridas S."/>
            <person name="Albert R."/>
            <person name="Binder M."/>
            <person name="Bloem J."/>
            <person name="Labutti K."/>
            <person name="Salamov A."/>
            <person name="Andreopoulos B."/>
            <person name="Baker S."/>
            <person name="Barry K."/>
            <person name="Bills G."/>
            <person name="Bluhm B."/>
            <person name="Cannon C."/>
            <person name="Castanera R."/>
            <person name="Culley D."/>
            <person name="Daum C."/>
            <person name="Ezra D."/>
            <person name="Gonzalez J."/>
            <person name="Henrissat B."/>
            <person name="Kuo A."/>
            <person name="Liang C."/>
            <person name="Lipzen A."/>
            <person name="Lutzoni F."/>
            <person name="Magnuson J."/>
            <person name="Mondo S."/>
            <person name="Nolan M."/>
            <person name="Ohm R."/>
            <person name="Pangilinan J."/>
            <person name="Park H.-J."/>
            <person name="Ramirez L."/>
            <person name="Alfaro M."/>
            <person name="Sun H."/>
            <person name="Tritt A."/>
            <person name="Yoshinaga Y."/>
            <person name="Zwiers L.-H."/>
            <person name="Turgeon B."/>
            <person name="Goodwin S."/>
            <person name="Spatafora J."/>
            <person name="Crous P."/>
            <person name="Grigoriev I."/>
        </authorList>
    </citation>
    <scope>NUCLEOTIDE SEQUENCE</scope>
    <source>
        <strain evidence="4">CBS 627.86</strain>
    </source>
</reference>
<gene>
    <name evidence="4" type="ORF">BDV96DRAFT_524675</name>
</gene>
<evidence type="ECO:0000259" key="3">
    <source>
        <dbReference type="PROSITE" id="PS50089"/>
    </source>
</evidence>
<dbReference type="Pfam" id="PF13920">
    <property type="entry name" value="zf-C3HC4_3"/>
    <property type="match status" value="1"/>
</dbReference>
<keyword evidence="1" id="KW-0863">Zinc-finger</keyword>
<dbReference type="AlphaFoldDB" id="A0A6A5Z2P9"/>
<dbReference type="InterPro" id="IPR051728">
    <property type="entry name" value="RING-FYVE_E3_ubiquitin-ligase"/>
</dbReference>
<dbReference type="GO" id="GO:0008270">
    <property type="term" value="F:zinc ion binding"/>
    <property type="evidence" value="ECO:0007669"/>
    <property type="project" value="UniProtKB-KW"/>
</dbReference>